<dbReference type="PROSITE" id="PS51257">
    <property type="entry name" value="PROKAR_LIPOPROTEIN"/>
    <property type="match status" value="1"/>
</dbReference>
<proteinExistence type="predicted"/>
<gene>
    <name evidence="2" type="ORF">BDV26DRAFT_254224</name>
</gene>
<keyword evidence="3" id="KW-1185">Reference proteome</keyword>
<evidence type="ECO:0000256" key="1">
    <source>
        <dbReference type="SAM" id="MobiDB-lite"/>
    </source>
</evidence>
<sequence length="115" mass="13742">MKCLRRRPRYYSTLNAIVSCRTRALDIAFISTSDKDKPFTDTVLLYASFKAITKDPCPWTWKYRHLYRPWSVRSPQQALRHAPSPSRIATRRISKERQPNPTHNTRRNRDRVQRL</sequence>
<organism evidence="2 3">
    <name type="scientific">Aspergillus bertholletiae</name>
    <dbReference type="NCBI Taxonomy" id="1226010"/>
    <lineage>
        <taxon>Eukaryota</taxon>
        <taxon>Fungi</taxon>
        <taxon>Dikarya</taxon>
        <taxon>Ascomycota</taxon>
        <taxon>Pezizomycotina</taxon>
        <taxon>Eurotiomycetes</taxon>
        <taxon>Eurotiomycetidae</taxon>
        <taxon>Eurotiales</taxon>
        <taxon>Aspergillaceae</taxon>
        <taxon>Aspergillus</taxon>
        <taxon>Aspergillus subgen. Circumdati</taxon>
    </lineage>
</organism>
<accession>A0A5N7BJQ7</accession>
<reference evidence="2 3" key="1">
    <citation type="submission" date="2019-04" db="EMBL/GenBank/DDBJ databases">
        <title>Friends and foes A comparative genomics studyof 23 Aspergillus species from section Flavi.</title>
        <authorList>
            <consortium name="DOE Joint Genome Institute"/>
            <person name="Kjaerbolling I."/>
            <person name="Vesth T."/>
            <person name="Frisvad J.C."/>
            <person name="Nybo J.L."/>
            <person name="Theobald S."/>
            <person name="Kildgaard S."/>
            <person name="Isbrandt T."/>
            <person name="Kuo A."/>
            <person name="Sato A."/>
            <person name="Lyhne E.K."/>
            <person name="Kogle M.E."/>
            <person name="Wiebenga A."/>
            <person name="Kun R.S."/>
            <person name="Lubbers R.J."/>
            <person name="Makela M.R."/>
            <person name="Barry K."/>
            <person name="Chovatia M."/>
            <person name="Clum A."/>
            <person name="Daum C."/>
            <person name="Haridas S."/>
            <person name="He G."/>
            <person name="LaButti K."/>
            <person name="Lipzen A."/>
            <person name="Mondo S."/>
            <person name="Riley R."/>
            <person name="Salamov A."/>
            <person name="Simmons B.A."/>
            <person name="Magnuson J.K."/>
            <person name="Henrissat B."/>
            <person name="Mortensen U.H."/>
            <person name="Larsen T.O."/>
            <person name="Devries R.P."/>
            <person name="Grigoriev I.V."/>
            <person name="Machida M."/>
            <person name="Baker S.E."/>
            <person name="Andersen M.R."/>
        </authorList>
    </citation>
    <scope>NUCLEOTIDE SEQUENCE [LARGE SCALE GENOMIC DNA]</scope>
    <source>
        <strain evidence="2 3">IBT 29228</strain>
    </source>
</reference>
<evidence type="ECO:0000313" key="2">
    <source>
        <dbReference type="EMBL" id="KAE8382042.1"/>
    </source>
</evidence>
<dbReference type="EMBL" id="ML736165">
    <property type="protein sequence ID" value="KAE8382042.1"/>
    <property type="molecule type" value="Genomic_DNA"/>
</dbReference>
<name>A0A5N7BJQ7_9EURO</name>
<dbReference type="Proteomes" id="UP000326198">
    <property type="component" value="Unassembled WGS sequence"/>
</dbReference>
<evidence type="ECO:0000313" key="3">
    <source>
        <dbReference type="Proteomes" id="UP000326198"/>
    </source>
</evidence>
<feature type="region of interest" description="Disordered" evidence="1">
    <location>
        <begin position="75"/>
        <end position="115"/>
    </location>
</feature>
<dbReference type="AlphaFoldDB" id="A0A5N7BJQ7"/>
<protein>
    <submittedName>
        <fullName evidence="2">Uncharacterized protein</fullName>
    </submittedName>
</protein>